<dbReference type="PROSITE" id="PS51375">
    <property type="entry name" value="PPR"/>
    <property type="match status" value="9"/>
</dbReference>
<feature type="repeat" description="PPR" evidence="3">
    <location>
        <begin position="279"/>
        <end position="313"/>
    </location>
</feature>
<feature type="region of interest" description="Disordered" evidence="4">
    <location>
        <begin position="1081"/>
        <end position="1140"/>
    </location>
</feature>
<name>A0A4S4DEC5_CAMSN</name>
<feature type="region of interest" description="Disordered" evidence="4">
    <location>
        <begin position="1214"/>
        <end position="1234"/>
    </location>
</feature>
<dbReference type="InterPro" id="IPR022542">
    <property type="entry name" value="FOCAD/RST1_DUF3730"/>
</dbReference>
<keyword evidence="2" id="KW-0862">Zinc</keyword>
<dbReference type="SUPFAM" id="SSF57850">
    <property type="entry name" value="RING/U-box"/>
    <property type="match status" value="1"/>
</dbReference>
<dbReference type="InterPro" id="IPR038765">
    <property type="entry name" value="Papain-like_cys_pep_sf"/>
</dbReference>
<dbReference type="SUPFAM" id="SSF54001">
    <property type="entry name" value="Cysteine proteinases"/>
    <property type="match status" value="1"/>
</dbReference>
<dbReference type="NCBIfam" id="TIGR00756">
    <property type="entry name" value="PPR"/>
    <property type="match status" value="7"/>
</dbReference>
<dbReference type="Gene3D" id="3.90.70.10">
    <property type="entry name" value="Cysteine proteinases"/>
    <property type="match status" value="1"/>
</dbReference>
<dbReference type="InterPro" id="IPR013083">
    <property type="entry name" value="Znf_RING/FYVE/PHD"/>
</dbReference>
<dbReference type="PANTHER" id="PTHR47942">
    <property type="entry name" value="TETRATRICOPEPTIDE REPEAT (TPR)-LIKE SUPERFAMILY PROTEIN-RELATED"/>
    <property type="match status" value="1"/>
</dbReference>
<feature type="repeat" description="PPR" evidence="3">
    <location>
        <begin position="390"/>
        <end position="424"/>
    </location>
</feature>
<feature type="domain" description="UBP-type" evidence="5">
    <location>
        <begin position="792"/>
        <end position="907"/>
    </location>
</feature>
<dbReference type="Pfam" id="PF13812">
    <property type="entry name" value="PPR_3"/>
    <property type="match status" value="1"/>
</dbReference>
<evidence type="ECO:0000256" key="4">
    <source>
        <dbReference type="SAM" id="MobiDB-lite"/>
    </source>
</evidence>
<feature type="compositionally biased region" description="Basic residues" evidence="4">
    <location>
        <begin position="1100"/>
        <end position="1111"/>
    </location>
</feature>
<evidence type="ECO:0000256" key="1">
    <source>
        <dbReference type="ARBA" id="ARBA00022737"/>
    </source>
</evidence>
<evidence type="ECO:0000259" key="5">
    <source>
        <dbReference type="PROSITE" id="PS50271"/>
    </source>
</evidence>
<proteinExistence type="predicted"/>
<dbReference type="SMART" id="SM00290">
    <property type="entry name" value="ZnF_UBP"/>
    <property type="match status" value="1"/>
</dbReference>
<feature type="repeat" description="PPR" evidence="3">
    <location>
        <begin position="174"/>
        <end position="208"/>
    </location>
</feature>
<feature type="repeat" description="PPR" evidence="3">
    <location>
        <begin position="139"/>
        <end position="173"/>
    </location>
</feature>
<evidence type="ECO:0000313" key="6">
    <source>
        <dbReference type="EMBL" id="THG01003.1"/>
    </source>
</evidence>
<dbReference type="Proteomes" id="UP000306102">
    <property type="component" value="Unassembled WGS sequence"/>
</dbReference>
<organism evidence="6 7">
    <name type="scientific">Camellia sinensis var. sinensis</name>
    <name type="common">China tea</name>
    <dbReference type="NCBI Taxonomy" id="542762"/>
    <lineage>
        <taxon>Eukaryota</taxon>
        <taxon>Viridiplantae</taxon>
        <taxon>Streptophyta</taxon>
        <taxon>Embryophyta</taxon>
        <taxon>Tracheophyta</taxon>
        <taxon>Spermatophyta</taxon>
        <taxon>Magnoliopsida</taxon>
        <taxon>eudicotyledons</taxon>
        <taxon>Gunneridae</taxon>
        <taxon>Pentapetalae</taxon>
        <taxon>asterids</taxon>
        <taxon>Ericales</taxon>
        <taxon>Theaceae</taxon>
        <taxon>Camellia</taxon>
    </lineage>
</organism>
<dbReference type="PANTHER" id="PTHR47942:SF16">
    <property type="entry name" value="PENTATRICOPEPTIDE REPEAT DOMAIN CONTAINING PROTEIN-RELATED"/>
    <property type="match status" value="1"/>
</dbReference>
<keyword evidence="7" id="KW-1185">Reference proteome</keyword>
<gene>
    <name evidence="6" type="ORF">TEA_023342</name>
</gene>
<evidence type="ECO:0000256" key="2">
    <source>
        <dbReference type="PROSITE-ProRule" id="PRU00502"/>
    </source>
</evidence>
<feature type="repeat" description="PPR" evidence="3">
    <location>
        <begin position="209"/>
        <end position="243"/>
    </location>
</feature>
<dbReference type="Pfam" id="PF13041">
    <property type="entry name" value="PPR_2"/>
    <property type="match status" value="3"/>
</dbReference>
<feature type="repeat" description="PPR" evidence="3">
    <location>
        <begin position="244"/>
        <end position="278"/>
    </location>
</feature>
<feature type="repeat" description="PPR" evidence="3">
    <location>
        <begin position="34"/>
        <end position="68"/>
    </location>
</feature>
<dbReference type="Pfam" id="PF12530">
    <property type="entry name" value="DUF3730"/>
    <property type="match status" value="1"/>
</dbReference>
<dbReference type="PROSITE" id="PS50271">
    <property type="entry name" value="ZF_UBP"/>
    <property type="match status" value="1"/>
</dbReference>
<dbReference type="InterPro" id="IPR001607">
    <property type="entry name" value="Znf_UBP"/>
</dbReference>
<keyword evidence="2" id="KW-0863">Zinc-finger</keyword>
<feature type="compositionally biased region" description="Low complexity" evidence="4">
    <location>
        <begin position="1118"/>
        <end position="1134"/>
    </location>
</feature>
<dbReference type="InterPro" id="IPR002885">
    <property type="entry name" value="PPR_rpt"/>
</dbReference>
<dbReference type="AlphaFoldDB" id="A0A4S4DEC5"/>
<protein>
    <recommendedName>
        <fullName evidence="5">UBP-type domain-containing protein</fullName>
    </recommendedName>
</protein>
<dbReference type="EMBL" id="SDRB02011545">
    <property type="protein sequence ID" value="THG01003.1"/>
    <property type="molecule type" value="Genomic_DNA"/>
</dbReference>
<dbReference type="Gene3D" id="1.25.40.10">
    <property type="entry name" value="Tetratricopeptide repeat domain"/>
    <property type="match status" value="4"/>
</dbReference>
<accession>A0A4S4DEC5</accession>
<dbReference type="InterPro" id="IPR051222">
    <property type="entry name" value="PPR/CCM1_RNA-binding"/>
</dbReference>
<keyword evidence="1" id="KW-0677">Repeat</keyword>
<dbReference type="GO" id="GO:0008270">
    <property type="term" value="F:zinc ion binding"/>
    <property type="evidence" value="ECO:0007669"/>
    <property type="project" value="UniProtKB-KW"/>
</dbReference>
<dbReference type="Pfam" id="PF02148">
    <property type="entry name" value="zf-UBP"/>
    <property type="match status" value="1"/>
</dbReference>
<keyword evidence="2" id="KW-0479">Metal-binding</keyword>
<dbReference type="Gene3D" id="3.30.40.10">
    <property type="entry name" value="Zinc/RING finger domain, C3HC4 (zinc finger)"/>
    <property type="match status" value="1"/>
</dbReference>
<dbReference type="Pfam" id="PF01535">
    <property type="entry name" value="PPR"/>
    <property type="match status" value="2"/>
</dbReference>
<sequence>MKLLSEVIELNRDVSASGDVFQSLVQCTDECNWNPVTFDMLVKAYVKVGMIKEGLRSFRKMVKLGFVPHVVVFNTLLDGLLKSNYTDQCWRIYEDMGRIGVHPNLYTFNILTNAFCKGGDVDKVNEFLGKMEEEGFDPDIVTYNTLIDSYCKKGRLKDAFYLYKIMYRRGVMADLVSYTALMNGLCKEGKVREAHQIFRWMVHRGLTPDILTYNTLICGYCKEGMMQESRLLLPDMVRNGIFPDNFTCWILVEGYVKEGRLLSALNLVVELQRFGVLVCRDIYDYLILALCQENRPCAAKDLLERMSQVGHEPKEEICNELIYSLSKCDFVEEALLLKAEMVSNDMKPNLVTYKALIGCLALINGFCKERNLDEAESLLGSIVEEFQIYDVECCNALLEIYCEAGDVAKLMELQDGLLKVGFAPNSLTFNSRIEFSGVRFKSVAIAFRYEKVALDLLNCYVPQPAQLDHRVPEVIEKLATYWVQKSCTHVPWSLDNLQQLRSRNTDAYVVVLRHLVGMGLQLVHEAQVFGVQLLETVFSFSPAHNKHTGGVETIVEVLKCLVCVQKELGLSSIRELSTVILSLLVTLIQTELEHEQLSILKLLLFLLKWKSENDAVNLNEELLFIFPVINLVSSPSKSVKQAAIDLLSISEKLLINLLVSQKKELIMQGRFPSVTRPEDIIFRLLRHLWSQDQPFLPSSFLLNFSSNDGTDLNNMHNVPKTWTFPYERILSGFLKDESPHYLSLGLEIFLAEMPLLLSAIASILVMHGKLGSSAVEFLAVIGIMDPKLGVPLVKCNIAKLTLSDEIIGNKGSGKQVKKRGGGSVDKKPESKAIWVCFECGHLSCGGIGFPTTPQTHAVRQARKTRHPLAIQFERLQQRRCFPCNTLIPVEKLEESGEQKDPLSDIVKLIRGRSFQGASVDVEDVYFGSGSVISEIKLENTINLLAMGRLRNHSLELDESVSPLTVSLKKLFIETSPEAGLRNVINPKSFFRCACAKASNVGGINIMTVMCCFIVYSMGCVLKGCVRKQSTSLENGISSNLGPTFVDGIFGGQLSSTVSCLECGHSSTVFKSFLDLSLPVPTKKPPSKKAQPISEAQKPKLPPKRSGRIHPKFNKDADSVASESVSVPSAGGSSSCQVESTVPVEEKVGDALVDSTLFEFVGPSTMADKKSSVSSNLLTTKEFEKSTFLKNVMDKTEASVDNLAWLDYLERNLVSNDDDTDSKPNDIAVIYDSGK</sequence>
<evidence type="ECO:0000256" key="3">
    <source>
        <dbReference type="PROSITE-ProRule" id="PRU00708"/>
    </source>
</evidence>
<evidence type="ECO:0000313" key="7">
    <source>
        <dbReference type="Proteomes" id="UP000306102"/>
    </source>
</evidence>
<dbReference type="InterPro" id="IPR011990">
    <property type="entry name" value="TPR-like_helical_dom_sf"/>
</dbReference>
<comment type="caution">
    <text evidence="6">The sequence shown here is derived from an EMBL/GenBank/DDBJ whole genome shotgun (WGS) entry which is preliminary data.</text>
</comment>
<feature type="repeat" description="PPR" evidence="3">
    <location>
        <begin position="104"/>
        <end position="138"/>
    </location>
</feature>
<feature type="repeat" description="PPR" evidence="3">
    <location>
        <begin position="69"/>
        <end position="103"/>
    </location>
</feature>
<reference evidence="6 7" key="1">
    <citation type="journal article" date="2018" name="Proc. Natl. Acad. Sci. U.S.A.">
        <title>Draft genome sequence of Camellia sinensis var. sinensis provides insights into the evolution of the tea genome and tea quality.</title>
        <authorList>
            <person name="Wei C."/>
            <person name="Yang H."/>
            <person name="Wang S."/>
            <person name="Zhao J."/>
            <person name="Liu C."/>
            <person name="Gao L."/>
            <person name="Xia E."/>
            <person name="Lu Y."/>
            <person name="Tai Y."/>
            <person name="She G."/>
            <person name="Sun J."/>
            <person name="Cao H."/>
            <person name="Tong W."/>
            <person name="Gao Q."/>
            <person name="Li Y."/>
            <person name="Deng W."/>
            <person name="Jiang X."/>
            <person name="Wang W."/>
            <person name="Chen Q."/>
            <person name="Zhang S."/>
            <person name="Li H."/>
            <person name="Wu J."/>
            <person name="Wang P."/>
            <person name="Li P."/>
            <person name="Shi C."/>
            <person name="Zheng F."/>
            <person name="Jian J."/>
            <person name="Huang B."/>
            <person name="Shan D."/>
            <person name="Shi M."/>
            <person name="Fang C."/>
            <person name="Yue Y."/>
            <person name="Li F."/>
            <person name="Li D."/>
            <person name="Wei S."/>
            <person name="Han B."/>
            <person name="Jiang C."/>
            <person name="Yin Y."/>
            <person name="Xia T."/>
            <person name="Zhang Z."/>
            <person name="Bennetzen J.L."/>
            <person name="Zhao S."/>
            <person name="Wan X."/>
        </authorList>
    </citation>
    <scope>NUCLEOTIDE SEQUENCE [LARGE SCALE GENOMIC DNA]</scope>
    <source>
        <strain evidence="7">cv. Shuchazao</strain>
        <tissue evidence="6">Leaf</tissue>
    </source>
</reference>